<sequence length="256" mass="29925">MPINKIIFKREFTVNNLPDYICPTCKKGLLNKYKEDIKTYESKTSLSLGNNEAWEPEWMHGLFLGLLKCNNISCSESVAITGNYRCSQDYEYDEINDRNNLVVEEYLTPTFFNPAINIFQLNENIPENISQEIKESFKLYWVDLSSCANKIRKVVELIMDNIKIPKTYLKNGKRKRYSLHERIENFKIRNQAQGDLLMAIKWIGNSGSHSSETISKDNLLDSYEILEHVTENLYGKQLQRIERISKIINKKKKPLN</sequence>
<reference evidence="2" key="1">
    <citation type="submission" date="2023-07" db="EMBL/GenBank/DDBJ databases">
        <title>Sorghum-associated microbial communities from plants grown in Nebraska, USA.</title>
        <authorList>
            <person name="Schachtman D."/>
        </authorList>
    </citation>
    <scope>NUCLEOTIDE SEQUENCE</scope>
    <source>
        <strain evidence="2">DS2360</strain>
    </source>
</reference>
<evidence type="ECO:0000313" key="2">
    <source>
        <dbReference type="EMBL" id="MDR6527320.1"/>
    </source>
</evidence>
<organism evidence="2 3">
    <name type="scientific">Chryseobacterium rhizosphaerae</name>
    <dbReference type="NCBI Taxonomy" id="395937"/>
    <lineage>
        <taxon>Bacteria</taxon>
        <taxon>Pseudomonadati</taxon>
        <taxon>Bacteroidota</taxon>
        <taxon>Flavobacteriia</taxon>
        <taxon>Flavobacteriales</taxon>
        <taxon>Weeksellaceae</taxon>
        <taxon>Chryseobacterium group</taxon>
        <taxon>Chryseobacterium</taxon>
    </lineage>
</organism>
<name>A0AAE3Y996_9FLAO</name>
<dbReference type="RefSeq" id="WP_309946731.1">
    <property type="nucleotide sequence ID" value="NZ_JAVDQY010000003.1"/>
</dbReference>
<dbReference type="InterPro" id="IPR025285">
    <property type="entry name" value="DUF4145"/>
</dbReference>
<dbReference type="EMBL" id="JAVDQY010000003">
    <property type="protein sequence ID" value="MDR6527320.1"/>
    <property type="molecule type" value="Genomic_DNA"/>
</dbReference>
<comment type="caution">
    <text evidence="2">The sequence shown here is derived from an EMBL/GenBank/DDBJ whole genome shotgun (WGS) entry which is preliminary data.</text>
</comment>
<proteinExistence type="predicted"/>
<evidence type="ECO:0000259" key="1">
    <source>
        <dbReference type="Pfam" id="PF13643"/>
    </source>
</evidence>
<dbReference type="Pfam" id="PF13643">
    <property type="entry name" value="DUF4145"/>
    <property type="match status" value="1"/>
</dbReference>
<gene>
    <name evidence="2" type="ORF">J2787_002712</name>
</gene>
<feature type="domain" description="DUF4145" evidence="1">
    <location>
        <begin position="135"/>
        <end position="227"/>
    </location>
</feature>
<dbReference type="AlphaFoldDB" id="A0AAE3Y996"/>
<dbReference type="Proteomes" id="UP001184861">
    <property type="component" value="Unassembled WGS sequence"/>
</dbReference>
<accession>A0AAE3Y996</accession>
<protein>
    <recommendedName>
        <fullName evidence="1">DUF4145 domain-containing protein</fullName>
    </recommendedName>
</protein>
<evidence type="ECO:0000313" key="3">
    <source>
        <dbReference type="Proteomes" id="UP001184861"/>
    </source>
</evidence>